<comment type="caution">
    <text evidence="1">The sequence shown here is derived from an EMBL/GenBank/DDBJ whole genome shotgun (WGS) entry which is preliminary data.</text>
</comment>
<dbReference type="EMBL" id="CM034397">
    <property type="protein sequence ID" value="KAJ0177813.1"/>
    <property type="molecule type" value="Genomic_DNA"/>
</dbReference>
<proteinExistence type="predicted"/>
<protein>
    <submittedName>
        <fullName evidence="1">Uncharacterized protein</fullName>
    </submittedName>
</protein>
<evidence type="ECO:0000313" key="1">
    <source>
        <dbReference type="EMBL" id="KAJ0177813.1"/>
    </source>
</evidence>
<organism evidence="1 2">
    <name type="scientific">Dendrolimus kikuchii</name>
    <dbReference type="NCBI Taxonomy" id="765133"/>
    <lineage>
        <taxon>Eukaryota</taxon>
        <taxon>Metazoa</taxon>
        <taxon>Ecdysozoa</taxon>
        <taxon>Arthropoda</taxon>
        <taxon>Hexapoda</taxon>
        <taxon>Insecta</taxon>
        <taxon>Pterygota</taxon>
        <taxon>Neoptera</taxon>
        <taxon>Endopterygota</taxon>
        <taxon>Lepidoptera</taxon>
        <taxon>Glossata</taxon>
        <taxon>Ditrysia</taxon>
        <taxon>Bombycoidea</taxon>
        <taxon>Lasiocampidae</taxon>
        <taxon>Dendrolimus</taxon>
    </lineage>
</organism>
<accession>A0ACC1D1Q6</accession>
<dbReference type="Proteomes" id="UP000824533">
    <property type="component" value="Linkage Group LG11"/>
</dbReference>
<name>A0ACC1D1Q6_9NEOP</name>
<evidence type="ECO:0000313" key="2">
    <source>
        <dbReference type="Proteomes" id="UP000824533"/>
    </source>
</evidence>
<gene>
    <name evidence="1" type="ORF">K1T71_006686</name>
</gene>
<keyword evidence="2" id="KW-1185">Reference proteome</keyword>
<sequence length="68" mass="6986">MITWSSGGQQVTRTTIRKKMGNLCGCCGDDNTVNVVDQSQPNFGPPPGGPGVIDHGPHGHGGDGPMGR</sequence>
<reference evidence="1 2" key="1">
    <citation type="journal article" date="2021" name="Front. Genet.">
        <title>Chromosome-Level Genome Assembly Reveals Significant Gene Expansion in the Toll and IMD Signaling Pathways of Dendrolimus kikuchii.</title>
        <authorList>
            <person name="Zhou J."/>
            <person name="Wu P."/>
            <person name="Xiong Z."/>
            <person name="Liu N."/>
            <person name="Zhao N."/>
            <person name="Ji M."/>
            <person name="Qiu Y."/>
            <person name="Yang B."/>
        </authorList>
    </citation>
    <scope>NUCLEOTIDE SEQUENCE [LARGE SCALE GENOMIC DNA]</scope>
    <source>
        <strain evidence="1">Ann1</strain>
    </source>
</reference>